<accession>A0A345Y7T0</accession>
<keyword evidence="3 6" id="KW-0813">Transport</keyword>
<reference evidence="8 9" key="1">
    <citation type="submission" date="2018-07" db="EMBL/GenBank/DDBJ databases">
        <title>Crenobacter cavernae sp. nov., isolated from a karst cave.</title>
        <authorList>
            <person name="Zhu H."/>
        </authorList>
    </citation>
    <scope>NUCLEOTIDE SEQUENCE [LARGE SCALE GENOMIC DNA]</scope>
    <source>
        <strain evidence="8 9">K1W11S-77</strain>
    </source>
</reference>
<dbReference type="Proteomes" id="UP000254537">
    <property type="component" value="Chromosome"/>
</dbReference>
<sequence length="299" mass="32147">MKKTLLALALMTGPLSAFAAKLPVVASFSIVADMTREVGGDRVDVVSLVGADQDAHVYQPTPADVKRVAGAKVFVANGLGFEGWLSRLSRSAGFKGITVEAAKGVKPIEEHEEHGHGGHEGHDHGEINPHAWHDLLAAQRYVANIEAALEKADPAGRDYYRGRASAYTAKLKELDAWAIKSFSAIPAERRKVLTSHDAFPYLGKRYGIRFIAPQGVSTESEASAKGVAQIVREVKKQKVSAVFFENMADQKLLGQLSREAGVKVVGKLYSDALSAPSGPAPSFVALFRYNADTLLKALK</sequence>
<dbReference type="GO" id="GO:0007155">
    <property type="term" value="P:cell adhesion"/>
    <property type="evidence" value="ECO:0007669"/>
    <property type="project" value="InterPro"/>
</dbReference>
<dbReference type="EMBL" id="CP031337">
    <property type="protein sequence ID" value="AXK39982.1"/>
    <property type="molecule type" value="Genomic_DNA"/>
</dbReference>
<comment type="subcellular location">
    <subcellularLocation>
        <location evidence="1">Cell envelope</location>
    </subcellularLocation>
</comment>
<evidence type="ECO:0000313" key="9">
    <source>
        <dbReference type="Proteomes" id="UP000254537"/>
    </source>
</evidence>
<dbReference type="CDD" id="cd01137">
    <property type="entry name" value="PsaA"/>
    <property type="match status" value="1"/>
</dbReference>
<evidence type="ECO:0000256" key="7">
    <source>
        <dbReference type="SAM" id="SignalP"/>
    </source>
</evidence>
<dbReference type="Gene3D" id="3.40.50.1980">
    <property type="entry name" value="Nitrogenase molybdenum iron protein domain"/>
    <property type="match status" value="2"/>
</dbReference>
<evidence type="ECO:0000256" key="1">
    <source>
        <dbReference type="ARBA" id="ARBA00004196"/>
    </source>
</evidence>
<dbReference type="PANTHER" id="PTHR42953:SF1">
    <property type="entry name" value="METAL-BINDING PROTEIN HI_0362-RELATED"/>
    <property type="match status" value="1"/>
</dbReference>
<organism evidence="8 9">
    <name type="scientific">Crenobacter cavernae</name>
    <dbReference type="NCBI Taxonomy" id="2290923"/>
    <lineage>
        <taxon>Bacteria</taxon>
        <taxon>Pseudomonadati</taxon>
        <taxon>Pseudomonadota</taxon>
        <taxon>Betaproteobacteria</taxon>
        <taxon>Neisseriales</taxon>
        <taxon>Neisseriaceae</taxon>
        <taxon>Crenobacter</taxon>
    </lineage>
</organism>
<dbReference type="PRINTS" id="PR00691">
    <property type="entry name" value="ADHESINB"/>
</dbReference>
<evidence type="ECO:0000256" key="6">
    <source>
        <dbReference type="RuleBase" id="RU003512"/>
    </source>
</evidence>
<dbReference type="Pfam" id="PF01297">
    <property type="entry name" value="ZnuA"/>
    <property type="match status" value="1"/>
</dbReference>
<dbReference type="AlphaFoldDB" id="A0A345Y7T0"/>
<protein>
    <submittedName>
        <fullName evidence="8">Metal ABC transporter substrate-binding protein</fullName>
    </submittedName>
</protein>
<evidence type="ECO:0000313" key="8">
    <source>
        <dbReference type="EMBL" id="AXK39982.1"/>
    </source>
</evidence>
<dbReference type="PANTHER" id="PTHR42953">
    <property type="entry name" value="HIGH-AFFINITY ZINC UPTAKE SYSTEM PROTEIN ZNUA-RELATED"/>
    <property type="match status" value="1"/>
</dbReference>
<dbReference type="RefSeq" id="WP_115433912.1">
    <property type="nucleotide sequence ID" value="NZ_CP031337.1"/>
</dbReference>
<dbReference type="InterPro" id="IPR006129">
    <property type="entry name" value="AdhesinB"/>
</dbReference>
<evidence type="ECO:0000256" key="5">
    <source>
        <dbReference type="ARBA" id="ARBA00022729"/>
    </source>
</evidence>
<feature type="chain" id="PRO_5016566294" evidence="7">
    <location>
        <begin position="20"/>
        <end position="299"/>
    </location>
</feature>
<keyword evidence="5 7" id="KW-0732">Signal</keyword>
<comment type="similarity">
    <text evidence="2 6">Belongs to the bacterial solute-binding protein 9 family.</text>
</comment>
<keyword evidence="4" id="KW-0479">Metal-binding</keyword>
<evidence type="ECO:0000256" key="2">
    <source>
        <dbReference type="ARBA" id="ARBA00011028"/>
    </source>
</evidence>
<dbReference type="OrthoDB" id="9793396at2"/>
<dbReference type="KEGG" id="ccah:DWG20_11325"/>
<evidence type="ECO:0000256" key="4">
    <source>
        <dbReference type="ARBA" id="ARBA00022723"/>
    </source>
</evidence>
<evidence type="ECO:0000256" key="3">
    <source>
        <dbReference type="ARBA" id="ARBA00022448"/>
    </source>
</evidence>
<proteinExistence type="inferred from homology"/>
<dbReference type="GO" id="GO:0030001">
    <property type="term" value="P:metal ion transport"/>
    <property type="evidence" value="ECO:0007669"/>
    <property type="project" value="InterPro"/>
</dbReference>
<dbReference type="PRINTS" id="PR00690">
    <property type="entry name" value="ADHESNFAMILY"/>
</dbReference>
<dbReference type="SUPFAM" id="SSF53807">
    <property type="entry name" value="Helical backbone' metal receptor"/>
    <property type="match status" value="1"/>
</dbReference>
<dbReference type="GO" id="GO:0030313">
    <property type="term" value="C:cell envelope"/>
    <property type="evidence" value="ECO:0007669"/>
    <property type="project" value="UniProtKB-SubCell"/>
</dbReference>
<dbReference type="InterPro" id="IPR050492">
    <property type="entry name" value="Bact_metal-bind_prot9"/>
</dbReference>
<gene>
    <name evidence="8" type="ORF">DWG20_11325</name>
</gene>
<name>A0A345Y7T0_9NEIS</name>
<feature type="signal peptide" evidence="7">
    <location>
        <begin position="1"/>
        <end position="19"/>
    </location>
</feature>
<dbReference type="InterPro" id="IPR006128">
    <property type="entry name" value="Lipoprotein_PsaA-like"/>
</dbReference>
<dbReference type="GO" id="GO:0046872">
    <property type="term" value="F:metal ion binding"/>
    <property type="evidence" value="ECO:0007669"/>
    <property type="project" value="UniProtKB-KW"/>
</dbReference>
<dbReference type="InterPro" id="IPR006127">
    <property type="entry name" value="ZnuA-like"/>
</dbReference>